<gene>
    <name evidence="1" type="ORF">CB4_03615</name>
</gene>
<evidence type="ECO:0000313" key="1">
    <source>
        <dbReference type="EMBL" id="BAU29415.1"/>
    </source>
</evidence>
<keyword evidence="2" id="KW-1185">Reference proteome</keyword>
<protein>
    <submittedName>
        <fullName evidence="1">Uncharacterized protein</fullName>
    </submittedName>
</protein>
<dbReference type="EMBL" id="AP017312">
    <property type="protein sequence ID" value="BAU29415.1"/>
    <property type="molecule type" value="Genomic_DNA"/>
</dbReference>
<dbReference type="AlphaFoldDB" id="A0A0U5BGL6"/>
<proteinExistence type="predicted"/>
<reference evidence="1 2" key="1">
    <citation type="submission" date="2015-12" db="EMBL/GenBank/DDBJ databases">
        <title>Genome sequence of Aneurinibacillus soli.</title>
        <authorList>
            <person name="Lee J.S."/>
            <person name="Lee K.C."/>
            <person name="Kim K.K."/>
            <person name="Lee B.W."/>
        </authorList>
    </citation>
    <scope>NUCLEOTIDE SEQUENCE [LARGE SCALE GENOMIC DNA]</scope>
    <source>
        <strain evidence="1 2">CB4</strain>
    </source>
</reference>
<organism evidence="1 2">
    <name type="scientific">Aneurinibacillus soli</name>
    <dbReference type="NCBI Taxonomy" id="1500254"/>
    <lineage>
        <taxon>Bacteria</taxon>
        <taxon>Bacillati</taxon>
        <taxon>Bacillota</taxon>
        <taxon>Bacilli</taxon>
        <taxon>Bacillales</taxon>
        <taxon>Paenibacillaceae</taxon>
        <taxon>Aneurinibacillus group</taxon>
        <taxon>Aneurinibacillus</taxon>
    </lineage>
</organism>
<dbReference type="KEGG" id="asoc:CB4_03615"/>
<sequence>MTEQDIRRLLDQARHAIFLGEELLAETPALTQEDYLDQYEARTERNPLREKELLRQAITPLLATYQHTWKMDNAAAALMTGDSLPEPEDETEWLMEIYDEMMNTDTEEEWEQLIGRFMPRSDKEA</sequence>
<name>A0A0U5BGL6_9BACL</name>
<accession>A0A0U5BGL6</accession>
<dbReference type="RefSeq" id="WP_096467097.1">
    <property type="nucleotide sequence ID" value="NZ_AP017312.1"/>
</dbReference>
<evidence type="ECO:0000313" key="2">
    <source>
        <dbReference type="Proteomes" id="UP000217696"/>
    </source>
</evidence>
<dbReference type="Proteomes" id="UP000217696">
    <property type="component" value="Chromosome"/>
</dbReference>
<dbReference type="OrthoDB" id="2679274at2"/>